<sequence>MDNKHTPQYTDLSQLPHPTEDNITAILEGRFSQGQIFTRIASSVLLQLNPHFPGPVDLAESTIQDHVAFYKDPTQISPSTAEAHILELATSAYLHMRRTGQDQSIITSGQSGSGKTEAAKQLTRQLLALSAGHHKKETRILQQILASNTILEAFGNAKTLHNDNASRFGRFTELQFNERGRLLGAKMLDYFLEKRRVTMVSTAPLSVMAEERNFHIFYQLLQGATTEEKTHLHLNDSPFHYLSSRASTRALQGAEDAVEFTNLKTALKVLGFQKRQVAQIFQVLAAILHLGNLVFMEDTTTNTNDACVVRNIDTLILVSDILGVDPNALQNTLTYKTKMIKKELCSVFLDTQGANAQRDELAQGLYSLLFSWVVEFLNVKLCNENPANFIGIVDLFGFQQYTTNRLDQFCVNYANERLHHFFLHQIFETTAMDLEVDGVTPVPRIQYFDNAACLELLGSQADEGLIGIMSAQSKNVGRKTDSTMLEAFSKQFPKHDSLTITKNTLNTFPTFTVRHYQAPVSYSVDGWLEQNTDILSSDFVTLFRGGLGVAPCGNPFVQSLFTDKTLTTESHPRHDNTIVAAQQSIKPKRAPSMRRPKKDASVAGGLESSKKAKVVSVAAQIQSAMSELCDTLEETTPWFLVCLKSNEGRNPNHFDTMCVKSQVRALGLAQVAQRLAVEYTINCTHTEFLDRYKTLLATLLPGLLDSETDAMDENSTKPKIEAAFQTFQWTAKDASLGRCRVFLSEQAWRGLEYQLKQLDAKDKKSKKETAAAAAVAAGGLMASTSEMVSDNGFERSNQQRPANIDLTMPMPPGPLPLGTPISFGGNDAGHASEDDSTHSNTAMAPLLMPQPQHPAAAHGGSGQMDPLLLQQSQQQSMFGLQQQPQQQQGYFPPLYHPVQAPFMAGDHYDARSFYSGDDNRSEYDPYMREPEGFTPFENESVYGGSEIYRPGTRIFGEAEKRGMLQFGATEGAMGAGNGGDGDDGDPTKAGGDGKGGKDDDDDADDEKPPTTAARRNWVILTWALTWWIPSVFLSKCGKMVRPDIRMAWREKVALCTLILFLSLIMIFYMAILGELICPHQYVFSYGELSNYGADSQTWYTTIRGEVFDLGAFIPSHNPTIVQRTQFKQYAGAEATAIFPVQPSALCDGLGGYGSASINPLVQLPDSGVKDPNSDYHDFRAFRNDSRPDWYYEKMVFMRQYRVGFMAYTPTEIRDKANLGNGGSKRWAIIDGNLYDMTAYIQQGSKGVIIAKTGETAPSGIEASFMEESVVSLFKNSPGQDVSEQFRALPLDDSKKTAMSICLRNLFFVGRVDVRSSAKCQFANYMLLIPSILIVCTIAFKFLAALQLGSKREPEEHDKFVILQVPCYTEGEESLRKTLDSLATLRYDDKRKLLFVIADGMIIGSGNDRPTPRIVLDILGVDPNVDPEPLSFLSLGDGLKQHNMGKIYSGLYEHSGHVVPYIVVVKVGTPVERQRPGNRGKRDSQMILMRFLNKVHFNSPMTPLELEMYHQIKNVIGVNPSFYEYVLMVDSDTEVLPDSLNRMVSVFLHDTKVMGLCGETQIENERDSWVTMMQVYEYFISHHLAKAFESLFGSVTCLPGCFCMYRIRTPTKSVPLLISNNIIEDYSENRVDTLHKKNLLHLGEDRYLTTLMLKHFPNFKMTFTPDAQCRTNVPDQWSVLLSQRRRWINSTVHNLMELIFLPQLCGFCCFSMRFIVMIDLFATLIMPVTVIYIGYLLYTVIVKHQTIPTLALILMAAVYGLQAIIFILRRKWEHIGWMIVYILAIPVFSFYLPIYSFWHFDDFSWGNTRVVVGDKGRKIAVAADESQKFDPKTIPQRKWSDYEQELWEVQTAGSMESKATAAAAAVARYAAGGGAGGALGMPRPGGGGSVYGGGNGSRTGSVYGGDGLYAHSRPQSPAMGLHAPIPMTSMHLQQQVAASPLHHPHQLHQLQHMSPSPSLGFQTLPLGMGSPQMLHAIPTGVAASPGMVASTAVFPAGASPMINTIGSFPPGSVVPVTSAAMMGTPQMAPMTMRPYTPPTMVGQAAVGNNPRASWTGSVAVPGGAGAPVSAAGGGLAPAGGATAGSRLSYQAQQQPQNRF</sequence>
<feature type="transmembrane region" description="Helical" evidence="17">
    <location>
        <begin position="1774"/>
        <end position="1797"/>
    </location>
</feature>
<dbReference type="SMART" id="SM00242">
    <property type="entry name" value="MYSc"/>
    <property type="match status" value="1"/>
</dbReference>
<dbReference type="PANTHER" id="PTHR22914">
    <property type="entry name" value="CHITIN SYNTHASE"/>
    <property type="match status" value="1"/>
</dbReference>
<feature type="transmembrane region" description="Helical" evidence="17">
    <location>
        <begin position="1017"/>
        <end position="1040"/>
    </location>
</feature>
<dbReference type="SUPFAM" id="SSF55856">
    <property type="entry name" value="Cytochrome b5-like heme/steroid binding domain"/>
    <property type="match status" value="1"/>
</dbReference>
<dbReference type="FunFam" id="1.10.10.820:FF:000001">
    <property type="entry name" value="Myosin heavy chain"/>
    <property type="match status" value="1"/>
</dbReference>
<dbReference type="Pfam" id="PF03142">
    <property type="entry name" value="Chitin_synth_2"/>
    <property type="match status" value="1"/>
</dbReference>
<evidence type="ECO:0000313" key="20">
    <source>
        <dbReference type="Proteomes" id="UP000807716"/>
    </source>
</evidence>
<dbReference type="GO" id="GO:0031505">
    <property type="term" value="P:fungal-type cell wall organization"/>
    <property type="evidence" value="ECO:0007669"/>
    <property type="project" value="TreeGrafter"/>
</dbReference>
<reference evidence="19" key="1">
    <citation type="journal article" date="2020" name="Fungal Divers.">
        <title>Resolving the Mortierellaceae phylogeny through synthesis of multi-gene phylogenetics and phylogenomics.</title>
        <authorList>
            <person name="Vandepol N."/>
            <person name="Liber J."/>
            <person name="Desiro A."/>
            <person name="Na H."/>
            <person name="Kennedy M."/>
            <person name="Barry K."/>
            <person name="Grigoriev I.V."/>
            <person name="Miller A.N."/>
            <person name="O'Donnell K."/>
            <person name="Stajich J.E."/>
            <person name="Bonito G."/>
        </authorList>
    </citation>
    <scope>NUCLEOTIDE SEQUENCE</scope>
    <source>
        <strain evidence="19">BC1065</strain>
    </source>
</reference>
<dbReference type="SUPFAM" id="SSF53448">
    <property type="entry name" value="Nucleotide-diphospho-sugar transferases"/>
    <property type="match status" value="1"/>
</dbReference>
<dbReference type="SUPFAM" id="SSF52540">
    <property type="entry name" value="P-loop containing nucleoside triphosphate hydrolases"/>
    <property type="match status" value="1"/>
</dbReference>
<keyword evidence="3" id="KW-1003">Cell membrane</keyword>
<dbReference type="Gene3D" id="1.20.58.530">
    <property type="match status" value="1"/>
</dbReference>
<evidence type="ECO:0000256" key="15">
    <source>
        <dbReference type="PROSITE-ProRule" id="PRU00782"/>
    </source>
</evidence>
<keyword evidence="13" id="KW-0325">Glycoprotein</keyword>
<dbReference type="GO" id="GO:0003779">
    <property type="term" value="F:actin binding"/>
    <property type="evidence" value="ECO:0007669"/>
    <property type="project" value="UniProtKB-KW"/>
</dbReference>
<dbReference type="PROSITE" id="PS51456">
    <property type="entry name" value="MYOSIN_MOTOR"/>
    <property type="match status" value="1"/>
</dbReference>
<comment type="similarity">
    <text evidence="15">Belongs to the TRAFAC class myosin-kinesin ATPase superfamily. Myosin family.</text>
</comment>
<keyword evidence="4" id="KW-0328">Glycosyltransferase</keyword>
<feature type="binding site" evidence="15">
    <location>
        <begin position="109"/>
        <end position="116"/>
    </location>
    <ligand>
        <name>ATP</name>
        <dbReference type="ChEBI" id="CHEBI:30616"/>
    </ligand>
</feature>
<feature type="region of interest" description="Disordered" evidence="16">
    <location>
        <begin position="2064"/>
        <end position="2098"/>
    </location>
</feature>
<feature type="transmembrane region" description="Helical" evidence="17">
    <location>
        <begin position="1052"/>
        <end position="1071"/>
    </location>
</feature>
<dbReference type="Gene3D" id="3.90.550.10">
    <property type="entry name" value="Spore Coat Polysaccharide Biosynthesis Protein SpsA, Chain A"/>
    <property type="match status" value="1"/>
</dbReference>
<dbReference type="Proteomes" id="UP000807716">
    <property type="component" value="Unassembled WGS sequence"/>
</dbReference>
<dbReference type="GO" id="GO:0005886">
    <property type="term" value="C:plasma membrane"/>
    <property type="evidence" value="ECO:0007669"/>
    <property type="project" value="UniProtKB-SubCell"/>
</dbReference>
<evidence type="ECO:0000256" key="4">
    <source>
        <dbReference type="ARBA" id="ARBA00022676"/>
    </source>
</evidence>
<feature type="region of interest" description="Actin-binding" evidence="15">
    <location>
        <begin position="625"/>
        <end position="647"/>
    </location>
</feature>
<feature type="region of interest" description="Disordered" evidence="16">
    <location>
        <begin position="584"/>
        <end position="603"/>
    </location>
</feature>
<comment type="caution">
    <text evidence="19">The sequence shown here is derived from an EMBL/GenBank/DDBJ whole genome shotgun (WGS) entry which is preliminary data.</text>
</comment>
<evidence type="ECO:0000313" key="19">
    <source>
        <dbReference type="EMBL" id="KAG0258819.1"/>
    </source>
</evidence>
<evidence type="ECO:0000256" key="10">
    <source>
        <dbReference type="ARBA" id="ARBA00023123"/>
    </source>
</evidence>
<feature type="domain" description="Myosin motor" evidence="18">
    <location>
        <begin position="7"/>
        <end position="756"/>
    </location>
</feature>
<evidence type="ECO:0000256" key="2">
    <source>
        <dbReference type="ARBA" id="ARBA00012543"/>
    </source>
</evidence>
<evidence type="ECO:0000256" key="7">
    <source>
        <dbReference type="ARBA" id="ARBA00022741"/>
    </source>
</evidence>
<dbReference type="EMBL" id="JAAAJB010000307">
    <property type="protein sequence ID" value="KAG0258819.1"/>
    <property type="molecule type" value="Genomic_DNA"/>
</dbReference>
<feature type="compositionally biased region" description="Polar residues" evidence="16">
    <location>
        <begin position="2086"/>
        <end position="2098"/>
    </location>
</feature>
<feature type="region of interest" description="Disordered" evidence="16">
    <location>
        <begin position="822"/>
        <end position="843"/>
    </location>
</feature>
<dbReference type="InterPro" id="IPR004835">
    <property type="entry name" value="Chitin_synth"/>
</dbReference>
<dbReference type="GO" id="GO:0004100">
    <property type="term" value="F:chitin synthase activity"/>
    <property type="evidence" value="ECO:0007669"/>
    <property type="project" value="UniProtKB-EC"/>
</dbReference>
<dbReference type="Pfam" id="PF00063">
    <property type="entry name" value="Myosin_head"/>
    <property type="match status" value="1"/>
</dbReference>
<keyword evidence="9 17" id="KW-1133">Transmembrane helix</keyword>
<dbReference type="GO" id="GO:0005524">
    <property type="term" value="F:ATP binding"/>
    <property type="evidence" value="ECO:0007669"/>
    <property type="project" value="UniProtKB-UniRule"/>
</dbReference>
<keyword evidence="7 15" id="KW-0547">Nucleotide-binding</keyword>
<evidence type="ECO:0000256" key="12">
    <source>
        <dbReference type="ARBA" id="ARBA00023175"/>
    </source>
</evidence>
<keyword evidence="5" id="KW-0808">Transferase</keyword>
<organism evidence="19 20">
    <name type="scientific">Actinomortierella ambigua</name>
    <dbReference type="NCBI Taxonomy" id="1343610"/>
    <lineage>
        <taxon>Eukaryota</taxon>
        <taxon>Fungi</taxon>
        <taxon>Fungi incertae sedis</taxon>
        <taxon>Mucoromycota</taxon>
        <taxon>Mortierellomycotina</taxon>
        <taxon>Mortierellomycetes</taxon>
        <taxon>Mortierellales</taxon>
        <taxon>Mortierellaceae</taxon>
        <taxon>Actinomortierella</taxon>
    </lineage>
</organism>
<evidence type="ECO:0000256" key="5">
    <source>
        <dbReference type="ARBA" id="ARBA00022679"/>
    </source>
</evidence>
<dbReference type="InterPro" id="IPR036037">
    <property type="entry name" value="MYSc_Myo17"/>
</dbReference>
<evidence type="ECO:0000256" key="14">
    <source>
        <dbReference type="ARBA" id="ARBA00023203"/>
    </source>
</evidence>
<evidence type="ECO:0000256" key="9">
    <source>
        <dbReference type="ARBA" id="ARBA00022989"/>
    </source>
</evidence>
<protein>
    <recommendedName>
        <fullName evidence="2">chitin synthase</fullName>
        <ecNumber evidence="2">2.4.1.16</ecNumber>
    </recommendedName>
</protein>
<evidence type="ECO:0000256" key="8">
    <source>
        <dbReference type="ARBA" id="ARBA00022840"/>
    </source>
</evidence>
<dbReference type="PANTHER" id="PTHR22914:SF45">
    <property type="entry name" value="CHITIN SYNTHASE"/>
    <property type="match status" value="1"/>
</dbReference>
<keyword evidence="11 17" id="KW-0472">Membrane</keyword>
<dbReference type="InterPro" id="IPR001609">
    <property type="entry name" value="Myosin_head_motor_dom-like"/>
</dbReference>
<dbReference type="Gene3D" id="1.20.120.720">
    <property type="entry name" value="Myosin VI head, motor domain, U50 subdomain"/>
    <property type="match status" value="1"/>
</dbReference>
<evidence type="ECO:0000256" key="13">
    <source>
        <dbReference type="ARBA" id="ARBA00023180"/>
    </source>
</evidence>
<dbReference type="InterPro" id="IPR027417">
    <property type="entry name" value="P-loop_NTPase"/>
</dbReference>
<dbReference type="InterPro" id="IPR029044">
    <property type="entry name" value="Nucleotide-diphossugar_trans"/>
</dbReference>
<keyword evidence="8 15" id="KW-0067">ATP-binding</keyword>
<dbReference type="GO" id="GO:0030428">
    <property type="term" value="C:cell septum"/>
    <property type="evidence" value="ECO:0007669"/>
    <property type="project" value="TreeGrafter"/>
</dbReference>
<dbReference type="OrthoDB" id="370884at2759"/>
<keyword evidence="12 15" id="KW-0505">Motor protein</keyword>
<evidence type="ECO:0000256" key="16">
    <source>
        <dbReference type="SAM" id="MobiDB-lite"/>
    </source>
</evidence>
<proteinExistence type="inferred from homology"/>
<dbReference type="InterPro" id="IPR036400">
    <property type="entry name" value="Cyt_B5-like_heme/steroid_sf"/>
</dbReference>
<dbReference type="GO" id="GO:0003774">
    <property type="term" value="F:cytoskeletal motor activity"/>
    <property type="evidence" value="ECO:0007669"/>
    <property type="project" value="UniProtKB-UniRule"/>
</dbReference>
<evidence type="ECO:0000256" key="1">
    <source>
        <dbReference type="ARBA" id="ARBA00004651"/>
    </source>
</evidence>
<evidence type="ECO:0000256" key="11">
    <source>
        <dbReference type="ARBA" id="ARBA00023136"/>
    </source>
</evidence>
<dbReference type="EC" id="2.4.1.16" evidence="2"/>
<feature type="transmembrane region" description="Helical" evidence="17">
    <location>
        <begin position="1321"/>
        <end position="1343"/>
    </location>
</feature>
<evidence type="ECO:0000259" key="18">
    <source>
        <dbReference type="PROSITE" id="PS51456"/>
    </source>
</evidence>
<dbReference type="Gene3D" id="1.10.10.820">
    <property type="match status" value="1"/>
</dbReference>
<feature type="compositionally biased region" description="Basic residues" evidence="16">
    <location>
        <begin position="586"/>
        <end position="597"/>
    </location>
</feature>
<evidence type="ECO:0000256" key="17">
    <source>
        <dbReference type="SAM" id="Phobius"/>
    </source>
</evidence>
<dbReference type="CDD" id="cd14879">
    <property type="entry name" value="MYSc_Myo17"/>
    <property type="match status" value="1"/>
</dbReference>
<dbReference type="GO" id="GO:0016459">
    <property type="term" value="C:myosin complex"/>
    <property type="evidence" value="ECO:0007669"/>
    <property type="project" value="UniProtKB-KW"/>
</dbReference>
<name>A0A9P6U3F2_9FUNG</name>
<evidence type="ECO:0000256" key="6">
    <source>
        <dbReference type="ARBA" id="ARBA00022692"/>
    </source>
</evidence>
<keyword evidence="20" id="KW-1185">Reference proteome</keyword>
<gene>
    <name evidence="19" type="ORF">DFQ27_004420</name>
</gene>
<dbReference type="Gene3D" id="3.40.850.10">
    <property type="entry name" value="Kinesin motor domain"/>
    <property type="match status" value="1"/>
</dbReference>
<accession>A0A9P6U3F2</accession>
<comment type="subcellular location">
    <subcellularLocation>
        <location evidence="1">Cell membrane</location>
        <topology evidence="1">Multi-pass membrane protein</topology>
    </subcellularLocation>
</comment>
<dbReference type="GO" id="GO:0006031">
    <property type="term" value="P:chitin biosynthetic process"/>
    <property type="evidence" value="ECO:0007669"/>
    <property type="project" value="TreeGrafter"/>
</dbReference>
<keyword evidence="6 17" id="KW-0812">Transmembrane</keyword>
<keyword evidence="10 15" id="KW-0518">Myosin</keyword>
<keyword evidence="14 15" id="KW-0009">Actin-binding</keyword>
<evidence type="ECO:0000256" key="3">
    <source>
        <dbReference type="ARBA" id="ARBA00022475"/>
    </source>
</evidence>
<feature type="region of interest" description="Disordered" evidence="16">
    <location>
        <begin position="969"/>
        <end position="1010"/>
    </location>
</feature>
<feature type="transmembrane region" description="Helical" evidence="17">
    <location>
        <begin position="1746"/>
        <end position="1767"/>
    </location>
</feature>
<dbReference type="InterPro" id="IPR036961">
    <property type="entry name" value="Kinesin_motor_dom_sf"/>
</dbReference>
<feature type="transmembrane region" description="Helical" evidence="17">
    <location>
        <begin position="1719"/>
        <end position="1740"/>
    </location>
</feature>
<dbReference type="CDD" id="cd04190">
    <property type="entry name" value="Chitin_synth_C"/>
    <property type="match status" value="1"/>
</dbReference>
<dbReference type="PRINTS" id="PR00193">
    <property type="entry name" value="MYOSINHEAVY"/>
</dbReference>